<organism evidence="6 7">
    <name type="scientific">Mucor plumbeus</name>
    <dbReference type="NCBI Taxonomy" id="97098"/>
    <lineage>
        <taxon>Eukaryota</taxon>
        <taxon>Fungi</taxon>
        <taxon>Fungi incertae sedis</taxon>
        <taxon>Mucoromycota</taxon>
        <taxon>Mucoromycotina</taxon>
        <taxon>Mucoromycetes</taxon>
        <taxon>Mucorales</taxon>
        <taxon>Mucorineae</taxon>
        <taxon>Mucoraceae</taxon>
        <taxon>Mucor</taxon>
    </lineage>
</organism>
<comment type="subcellular location">
    <subcellularLocation>
        <location evidence="1">Membrane</location>
        <topology evidence="1">Multi-pass membrane protein</topology>
    </subcellularLocation>
</comment>
<reference evidence="6" key="1">
    <citation type="submission" date="2020-12" db="EMBL/GenBank/DDBJ databases">
        <title>Metabolic potential, ecology and presence of endohyphal bacteria is reflected in genomic diversity of Mucoromycotina.</title>
        <authorList>
            <person name="Muszewska A."/>
            <person name="Okrasinska A."/>
            <person name="Steczkiewicz K."/>
            <person name="Drgas O."/>
            <person name="Orlowska M."/>
            <person name="Perlinska-Lenart U."/>
            <person name="Aleksandrzak-Piekarczyk T."/>
            <person name="Szatraj K."/>
            <person name="Zielenkiewicz U."/>
            <person name="Pilsyk S."/>
            <person name="Malc E."/>
            <person name="Mieczkowski P."/>
            <person name="Kruszewska J.S."/>
            <person name="Biernat P."/>
            <person name="Pawlowska J."/>
        </authorList>
    </citation>
    <scope>NUCLEOTIDE SEQUENCE</scope>
    <source>
        <strain evidence="6">CBS 226.32</strain>
    </source>
</reference>
<evidence type="ECO:0000313" key="7">
    <source>
        <dbReference type="Proteomes" id="UP000650833"/>
    </source>
</evidence>
<keyword evidence="7" id="KW-1185">Reference proteome</keyword>
<feature type="transmembrane region" description="Helical" evidence="5">
    <location>
        <begin position="105"/>
        <end position="127"/>
    </location>
</feature>
<dbReference type="InterPro" id="IPR035952">
    <property type="entry name" value="Rhomboid-like_sf"/>
</dbReference>
<dbReference type="PANTHER" id="PTHR13377">
    <property type="entry name" value="PLACENTAL PROTEIN 6"/>
    <property type="match status" value="1"/>
</dbReference>
<evidence type="ECO:0000256" key="4">
    <source>
        <dbReference type="ARBA" id="ARBA00023136"/>
    </source>
</evidence>
<dbReference type="SUPFAM" id="SSF144091">
    <property type="entry name" value="Rhomboid-like"/>
    <property type="match status" value="1"/>
</dbReference>
<name>A0A8H7QY82_9FUNG</name>
<dbReference type="GO" id="GO:0005794">
    <property type="term" value="C:Golgi apparatus"/>
    <property type="evidence" value="ECO:0007669"/>
    <property type="project" value="TreeGrafter"/>
</dbReference>
<dbReference type="OrthoDB" id="73612at2759"/>
<protein>
    <recommendedName>
        <fullName evidence="8">DUF1751-domain-containing protein</fullName>
    </recommendedName>
</protein>
<dbReference type="GO" id="GO:0006890">
    <property type="term" value="P:retrograde vesicle-mediated transport, Golgi to endoplasmic reticulum"/>
    <property type="evidence" value="ECO:0007669"/>
    <property type="project" value="InterPro"/>
</dbReference>
<dbReference type="EMBL" id="JAEPRC010000313">
    <property type="protein sequence ID" value="KAG2200517.1"/>
    <property type="molecule type" value="Genomic_DNA"/>
</dbReference>
<dbReference type="Proteomes" id="UP000650833">
    <property type="component" value="Unassembled WGS sequence"/>
</dbReference>
<evidence type="ECO:0000313" key="6">
    <source>
        <dbReference type="EMBL" id="KAG2200517.1"/>
    </source>
</evidence>
<proteinExistence type="predicted"/>
<evidence type="ECO:0000256" key="5">
    <source>
        <dbReference type="SAM" id="Phobius"/>
    </source>
</evidence>
<dbReference type="GO" id="GO:0016020">
    <property type="term" value="C:membrane"/>
    <property type="evidence" value="ECO:0007669"/>
    <property type="project" value="UniProtKB-SubCell"/>
</dbReference>
<dbReference type="InterPro" id="IPR013861">
    <property type="entry name" value="TMEM115/Pdh1/Rbl19"/>
</dbReference>
<feature type="transmembrane region" description="Helical" evidence="5">
    <location>
        <begin position="173"/>
        <end position="190"/>
    </location>
</feature>
<gene>
    <name evidence="6" type="ORF">INT46_005434</name>
</gene>
<sequence>MTIKSLVANVPSLTKALVSTVLCLSIASYIYIYRLKLDADPDTTPLSISPFIGLLPGFVIYAPWTFLTAAFYESNIITLSISVVILLFCGKYLERAWGSRELLKFVIITAVLSNVVTWFGILLSYYLSGDDMFLYQVQINGMSGVFSAFLVAFKHLIPEHRIAIMGGKVSIRVKNLLGVVTAISIVSLILFKAIVFYNLVNIGWVIGWVYIRFFKYQDGIQGDRSETFAIQTFFPEFLHPVITIISNIVYGTLVKLNCCKPGPRTYNDLEIGNIAPVPGSARAEAERRRALALKALDMRLSKGPASNSTSAEPALAPKSDAVLFDADENTPSSTITTTSVAIEDLDSKK</sequence>
<evidence type="ECO:0000256" key="2">
    <source>
        <dbReference type="ARBA" id="ARBA00022692"/>
    </source>
</evidence>
<dbReference type="AlphaFoldDB" id="A0A8H7QY82"/>
<feature type="transmembrane region" description="Helical" evidence="5">
    <location>
        <begin position="12"/>
        <end position="32"/>
    </location>
</feature>
<evidence type="ECO:0000256" key="3">
    <source>
        <dbReference type="ARBA" id="ARBA00022989"/>
    </source>
</evidence>
<dbReference type="Gene3D" id="1.20.1540.10">
    <property type="entry name" value="Rhomboid-like"/>
    <property type="match status" value="1"/>
</dbReference>
<accession>A0A8H7QY82</accession>
<dbReference type="SMART" id="SM01160">
    <property type="entry name" value="DUF1751"/>
    <property type="match status" value="1"/>
</dbReference>
<dbReference type="PANTHER" id="PTHR13377:SF3">
    <property type="entry name" value="TRANSMEMBRANE PROTEIN 115"/>
    <property type="match status" value="1"/>
</dbReference>
<evidence type="ECO:0008006" key="8">
    <source>
        <dbReference type="Google" id="ProtNLM"/>
    </source>
</evidence>
<comment type="caution">
    <text evidence="6">The sequence shown here is derived from an EMBL/GenBank/DDBJ whole genome shotgun (WGS) entry which is preliminary data.</text>
</comment>
<keyword evidence="2 5" id="KW-0812">Transmembrane</keyword>
<keyword evidence="3 5" id="KW-1133">Transmembrane helix</keyword>
<dbReference type="FunFam" id="1.20.1540.10:FF:000004">
    <property type="entry name" value="Transmembrane protein 115"/>
    <property type="match status" value="1"/>
</dbReference>
<keyword evidence="4 5" id="KW-0472">Membrane</keyword>
<evidence type="ECO:0000256" key="1">
    <source>
        <dbReference type="ARBA" id="ARBA00004141"/>
    </source>
</evidence>
<feature type="transmembrane region" description="Helical" evidence="5">
    <location>
        <begin position="133"/>
        <end position="153"/>
    </location>
</feature>
<feature type="transmembrane region" description="Helical" evidence="5">
    <location>
        <begin position="44"/>
        <end position="64"/>
    </location>
</feature>
<dbReference type="Pfam" id="PF08551">
    <property type="entry name" value="DUF1751"/>
    <property type="match status" value="1"/>
</dbReference>
<feature type="transmembrane region" description="Helical" evidence="5">
    <location>
        <begin position="76"/>
        <end position="93"/>
    </location>
</feature>